<dbReference type="AlphaFoldDB" id="A0A6J4PRB3"/>
<accession>A0A6J4PRB3</accession>
<organism evidence="3">
    <name type="scientific">uncultured Quadrisphaera sp</name>
    <dbReference type="NCBI Taxonomy" id="904978"/>
    <lineage>
        <taxon>Bacteria</taxon>
        <taxon>Bacillati</taxon>
        <taxon>Actinomycetota</taxon>
        <taxon>Actinomycetes</taxon>
        <taxon>Kineosporiales</taxon>
        <taxon>Kineosporiaceae</taxon>
        <taxon>Quadrisphaera</taxon>
        <taxon>environmental samples</taxon>
    </lineage>
</organism>
<evidence type="ECO:0000313" key="3">
    <source>
        <dbReference type="EMBL" id="CAA9421511.1"/>
    </source>
</evidence>
<dbReference type="Pfam" id="PF13460">
    <property type="entry name" value="NAD_binding_10"/>
    <property type="match status" value="1"/>
</dbReference>
<dbReference type="InterPro" id="IPR016040">
    <property type="entry name" value="NAD(P)-bd_dom"/>
</dbReference>
<sequence length="206" mass="21641">MRVALLGSTGRTGRLVAAELTRRGHQVVALVRDPARAPTGVVPVVGEADDPTALARVLEGAGAVVSALGPSGKDPDLHRRTAAVLVPAMTAAGVRRFVGVSGAGVDAEGDRKRRRDRVISGLMHVLARATVEDKEAEMAAFAASDLEWTFVRPPRLGDGPATGDVESDPHVSTRSTRMSRADLAVHLADVLEQGLHVRRAPFAASR</sequence>
<protein>
    <recommendedName>
        <fullName evidence="2">NAD(P)-binding domain-containing protein</fullName>
    </recommendedName>
</protein>
<dbReference type="InterPro" id="IPR051606">
    <property type="entry name" value="Polyketide_Oxido-like"/>
</dbReference>
<dbReference type="EMBL" id="CADCUY010000428">
    <property type="protein sequence ID" value="CAA9421511.1"/>
    <property type="molecule type" value="Genomic_DNA"/>
</dbReference>
<evidence type="ECO:0000259" key="2">
    <source>
        <dbReference type="Pfam" id="PF13460"/>
    </source>
</evidence>
<name>A0A6J4PRB3_9ACTN</name>
<evidence type="ECO:0000256" key="1">
    <source>
        <dbReference type="SAM" id="MobiDB-lite"/>
    </source>
</evidence>
<dbReference type="SUPFAM" id="SSF51735">
    <property type="entry name" value="NAD(P)-binding Rossmann-fold domains"/>
    <property type="match status" value="1"/>
</dbReference>
<dbReference type="PANTHER" id="PTHR43355">
    <property type="entry name" value="FLAVIN REDUCTASE (NADPH)"/>
    <property type="match status" value="1"/>
</dbReference>
<dbReference type="GO" id="GO:0016646">
    <property type="term" value="F:oxidoreductase activity, acting on the CH-NH group of donors, NAD or NADP as acceptor"/>
    <property type="evidence" value="ECO:0007669"/>
    <property type="project" value="TreeGrafter"/>
</dbReference>
<feature type="region of interest" description="Disordered" evidence="1">
    <location>
        <begin position="155"/>
        <end position="177"/>
    </location>
</feature>
<dbReference type="InterPro" id="IPR036291">
    <property type="entry name" value="NAD(P)-bd_dom_sf"/>
</dbReference>
<proteinExistence type="predicted"/>
<feature type="domain" description="NAD(P)-binding" evidence="2">
    <location>
        <begin position="7"/>
        <end position="193"/>
    </location>
</feature>
<gene>
    <name evidence="3" type="ORF">AVDCRST_MAG35-2020</name>
</gene>
<dbReference type="Gene3D" id="3.40.50.720">
    <property type="entry name" value="NAD(P)-binding Rossmann-like Domain"/>
    <property type="match status" value="1"/>
</dbReference>
<dbReference type="PANTHER" id="PTHR43355:SF2">
    <property type="entry name" value="FLAVIN REDUCTASE (NADPH)"/>
    <property type="match status" value="1"/>
</dbReference>
<reference evidence="3" key="1">
    <citation type="submission" date="2020-02" db="EMBL/GenBank/DDBJ databases">
        <authorList>
            <person name="Meier V. D."/>
        </authorList>
    </citation>
    <scope>NUCLEOTIDE SEQUENCE</scope>
    <source>
        <strain evidence="3">AVDCRST_MAG35</strain>
    </source>
</reference>